<reference evidence="1 2" key="1">
    <citation type="journal article" date="2019" name="Sci. Rep.">
        <title>Orb-weaving spider Araneus ventricosus genome elucidates the spidroin gene catalogue.</title>
        <authorList>
            <person name="Kono N."/>
            <person name="Nakamura H."/>
            <person name="Ohtoshi R."/>
            <person name="Moran D.A.P."/>
            <person name="Shinohara A."/>
            <person name="Yoshida Y."/>
            <person name="Fujiwara M."/>
            <person name="Mori M."/>
            <person name="Tomita M."/>
            <person name="Arakawa K."/>
        </authorList>
    </citation>
    <scope>NUCLEOTIDE SEQUENCE [LARGE SCALE GENOMIC DNA]</scope>
</reference>
<accession>A0A4Y2RUH3</accession>
<protein>
    <submittedName>
        <fullName evidence="1">Uncharacterized protein</fullName>
    </submittedName>
</protein>
<dbReference type="EMBL" id="BGPR01018542">
    <property type="protein sequence ID" value="GBN79438.1"/>
    <property type="molecule type" value="Genomic_DNA"/>
</dbReference>
<evidence type="ECO:0000313" key="2">
    <source>
        <dbReference type="Proteomes" id="UP000499080"/>
    </source>
</evidence>
<dbReference type="Proteomes" id="UP000499080">
    <property type="component" value="Unassembled WGS sequence"/>
</dbReference>
<dbReference type="AlphaFoldDB" id="A0A4Y2RUH3"/>
<keyword evidence="2" id="KW-1185">Reference proteome</keyword>
<sequence length="108" mass="12515">MPYYIHLADHEKDMKILEDGLLHLKMIHSTPSQPVEALIFLLKPSNLPRIVLFGLHSVCLFYEIREFKNAKKRMLSNDLRVLASHFERLLRSTDTALNLGSHQSVNFT</sequence>
<proteinExistence type="predicted"/>
<gene>
    <name evidence="1" type="ORF">AVEN_138679_1</name>
</gene>
<name>A0A4Y2RUH3_ARAVE</name>
<evidence type="ECO:0000313" key="1">
    <source>
        <dbReference type="EMBL" id="GBN79438.1"/>
    </source>
</evidence>
<organism evidence="1 2">
    <name type="scientific">Araneus ventricosus</name>
    <name type="common">Orbweaver spider</name>
    <name type="synonym">Epeira ventricosa</name>
    <dbReference type="NCBI Taxonomy" id="182803"/>
    <lineage>
        <taxon>Eukaryota</taxon>
        <taxon>Metazoa</taxon>
        <taxon>Ecdysozoa</taxon>
        <taxon>Arthropoda</taxon>
        <taxon>Chelicerata</taxon>
        <taxon>Arachnida</taxon>
        <taxon>Araneae</taxon>
        <taxon>Araneomorphae</taxon>
        <taxon>Entelegynae</taxon>
        <taxon>Araneoidea</taxon>
        <taxon>Araneidae</taxon>
        <taxon>Araneus</taxon>
    </lineage>
</organism>
<comment type="caution">
    <text evidence="1">The sequence shown here is derived from an EMBL/GenBank/DDBJ whole genome shotgun (WGS) entry which is preliminary data.</text>
</comment>